<dbReference type="GO" id="GO:0000105">
    <property type="term" value="P:L-histidine biosynthetic process"/>
    <property type="evidence" value="ECO:0007669"/>
    <property type="project" value="UniProtKB-UniRule"/>
</dbReference>
<dbReference type="PANTHER" id="PTHR43200:SF6">
    <property type="entry name" value="3'(2'),5'-BISPHOSPHATE NUCLEOTIDASE"/>
    <property type="match status" value="1"/>
</dbReference>
<organism evidence="15 16">
    <name type="scientific">Micromonospora sonchi</name>
    <dbReference type="NCBI Taxonomy" id="1763543"/>
    <lineage>
        <taxon>Bacteria</taxon>
        <taxon>Bacillati</taxon>
        <taxon>Actinomycetota</taxon>
        <taxon>Actinomycetes</taxon>
        <taxon>Micromonosporales</taxon>
        <taxon>Micromonosporaceae</taxon>
        <taxon>Micromonospora</taxon>
    </lineage>
</organism>
<evidence type="ECO:0000256" key="1">
    <source>
        <dbReference type="ARBA" id="ARBA00001946"/>
    </source>
</evidence>
<evidence type="ECO:0000256" key="2">
    <source>
        <dbReference type="ARBA" id="ARBA00004970"/>
    </source>
</evidence>
<comment type="catalytic activity">
    <reaction evidence="11">
        <text>L-histidinol phosphate + H2O = L-histidinol + phosphate</text>
        <dbReference type="Rhea" id="RHEA:14465"/>
        <dbReference type="ChEBI" id="CHEBI:15377"/>
        <dbReference type="ChEBI" id="CHEBI:43474"/>
        <dbReference type="ChEBI" id="CHEBI:57699"/>
        <dbReference type="ChEBI" id="CHEBI:57980"/>
        <dbReference type="EC" id="3.1.3.15"/>
    </reaction>
</comment>
<dbReference type="Proteomes" id="UP000608890">
    <property type="component" value="Unassembled WGS sequence"/>
</dbReference>
<dbReference type="EMBL" id="BMNB01000013">
    <property type="protein sequence ID" value="GGM44877.1"/>
    <property type="molecule type" value="Genomic_DNA"/>
</dbReference>
<evidence type="ECO:0000256" key="7">
    <source>
        <dbReference type="ARBA" id="ARBA00022723"/>
    </source>
</evidence>
<keyword evidence="16" id="KW-1185">Reference proteome</keyword>
<dbReference type="AlphaFoldDB" id="A0A917TYV6"/>
<proteinExistence type="inferred from homology"/>
<comment type="similarity">
    <text evidence="3">Belongs to the inositol monophosphatase superfamily.</text>
</comment>
<comment type="caution">
    <text evidence="15">The sequence shown here is derived from an EMBL/GenBank/DDBJ whole genome shotgun (WGS) entry which is preliminary data.</text>
</comment>
<evidence type="ECO:0000256" key="4">
    <source>
        <dbReference type="ARBA" id="ARBA00013085"/>
    </source>
</evidence>
<comment type="cofactor">
    <cofactor evidence="1 14">
        <name>Mg(2+)</name>
        <dbReference type="ChEBI" id="CHEBI:18420"/>
    </cofactor>
</comment>
<feature type="binding site" evidence="14">
    <location>
        <position position="106"/>
    </location>
    <ligand>
        <name>Mg(2+)</name>
        <dbReference type="ChEBI" id="CHEBI:18420"/>
        <label>1</label>
        <note>catalytic</note>
    </ligand>
</feature>
<dbReference type="Gene3D" id="3.40.190.80">
    <property type="match status" value="1"/>
</dbReference>
<evidence type="ECO:0000256" key="3">
    <source>
        <dbReference type="ARBA" id="ARBA00009759"/>
    </source>
</evidence>
<dbReference type="FunFam" id="3.30.540.10:FF:000003">
    <property type="entry name" value="Inositol-1-monophosphatase"/>
    <property type="match status" value="1"/>
</dbReference>
<dbReference type="Pfam" id="PF00459">
    <property type="entry name" value="Inositol_P"/>
    <property type="match status" value="1"/>
</dbReference>
<keyword evidence="6" id="KW-0028">Amino-acid biosynthesis</keyword>
<feature type="binding site" evidence="14">
    <location>
        <position position="108"/>
    </location>
    <ligand>
        <name>Mg(2+)</name>
        <dbReference type="ChEBI" id="CHEBI:18420"/>
        <label>1</label>
        <note>catalytic</note>
    </ligand>
</feature>
<feature type="binding site" evidence="14">
    <location>
        <position position="109"/>
    </location>
    <ligand>
        <name>Mg(2+)</name>
        <dbReference type="ChEBI" id="CHEBI:18420"/>
        <label>1</label>
        <note>catalytic</note>
    </ligand>
</feature>
<feature type="binding site" evidence="14">
    <location>
        <position position="236"/>
    </location>
    <ligand>
        <name>Mg(2+)</name>
        <dbReference type="ChEBI" id="CHEBI:18420"/>
        <label>1</label>
        <note>catalytic</note>
    </ligand>
</feature>
<keyword evidence="9 14" id="KW-0460">Magnesium</keyword>
<reference evidence="15" key="2">
    <citation type="submission" date="2020-09" db="EMBL/GenBank/DDBJ databases">
        <authorList>
            <person name="Sun Q."/>
            <person name="Zhou Y."/>
        </authorList>
    </citation>
    <scope>NUCLEOTIDE SEQUENCE</scope>
    <source>
        <strain evidence="15">CGMCC 4.7312</strain>
    </source>
</reference>
<dbReference type="GO" id="GO:0004401">
    <property type="term" value="F:histidinol-phosphatase activity"/>
    <property type="evidence" value="ECO:0007669"/>
    <property type="project" value="UniProtKB-UniRule"/>
</dbReference>
<dbReference type="CDD" id="cd01641">
    <property type="entry name" value="Bacterial_IMPase_like_1"/>
    <property type="match status" value="1"/>
</dbReference>
<comment type="function">
    <text evidence="12">Catalyzes the dephosphorylation of histidinol-phosphate to histidinol, the direct precursor of histidine.</text>
</comment>
<dbReference type="InterPro" id="IPR020583">
    <property type="entry name" value="Inositol_monoP_metal-BS"/>
</dbReference>
<evidence type="ECO:0000256" key="13">
    <source>
        <dbReference type="NCBIfam" id="TIGR02067"/>
    </source>
</evidence>
<dbReference type="InterPro" id="IPR051090">
    <property type="entry name" value="Inositol_monoP_superfamily"/>
</dbReference>
<reference evidence="15" key="1">
    <citation type="journal article" date="2014" name="Int. J. Syst. Evol. Microbiol.">
        <title>Complete genome sequence of Corynebacterium casei LMG S-19264T (=DSM 44701T), isolated from a smear-ripened cheese.</title>
        <authorList>
            <consortium name="US DOE Joint Genome Institute (JGI-PGF)"/>
            <person name="Walter F."/>
            <person name="Albersmeier A."/>
            <person name="Kalinowski J."/>
            <person name="Ruckert C."/>
        </authorList>
    </citation>
    <scope>NUCLEOTIDE SEQUENCE</scope>
    <source>
        <strain evidence="15">CGMCC 4.7312</strain>
    </source>
</reference>
<dbReference type="PRINTS" id="PR00377">
    <property type="entry name" value="IMPHPHTASES"/>
</dbReference>
<comment type="pathway">
    <text evidence="2">Amino-acid biosynthesis; L-histidine biosynthesis; L-histidine from 5-phospho-alpha-D-ribose 1-diphosphate: step 8/9.</text>
</comment>
<dbReference type="PANTHER" id="PTHR43200">
    <property type="entry name" value="PHOSPHATASE"/>
    <property type="match status" value="1"/>
</dbReference>
<evidence type="ECO:0000256" key="12">
    <source>
        <dbReference type="ARBA" id="ARBA00053547"/>
    </source>
</evidence>
<evidence type="ECO:0000256" key="9">
    <source>
        <dbReference type="ARBA" id="ARBA00022842"/>
    </source>
</evidence>
<dbReference type="PROSITE" id="PS00629">
    <property type="entry name" value="IMP_1"/>
    <property type="match status" value="1"/>
</dbReference>
<evidence type="ECO:0000256" key="14">
    <source>
        <dbReference type="PIRSR" id="PIRSR600760-2"/>
    </source>
</evidence>
<evidence type="ECO:0000313" key="16">
    <source>
        <dbReference type="Proteomes" id="UP000608890"/>
    </source>
</evidence>
<dbReference type="Gene3D" id="3.30.540.10">
    <property type="entry name" value="Fructose-1,6-Bisphosphatase, subunit A, domain 1"/>
    <property type="match status" value="1"/>
</dbReference>
<evidence type="ECO:0000256" key="6">
    <source>
        <dbReference type="ARBA" id="ARBA00022605"/>
    </source>
</evidence>
<keyword evidence="8" id="KW-0378">Hydrolase</keyword>
<dbReference type="EC" id="3.1.3.15" evidence="4 13"/>
<evidence type="ECO:0000256" key="10">
    <source>
        <dbReference type="ARBA" id="ARBA00023102"/>
    </source>
</evidence>
<dbReference type="GO" id="GO:0046872">
    <property type="term" value="F:metal ion binding"/>
    <property type="evidence" value="ECO:0007669"/>
    <property type="project" value="UniProtKB-KW"/>
</dbReference>
<feature type="binding site" evidence="14">
    <location>
        <position position="90"/>
    </location>
    <ligand>
        <name>Mg(2+)</name>
        <dbReference type="ChEBI" id="CHEBI:18420"/>
        <label>2</label>
    </ligand>
</feature>
<accession>A0A917TYV6</accession>
<dbReference type="NCBIfam" id="TIGR02067">
    <property type="entry name" value="his_9_HisN"/>
    <property type="match status" value="1"/>
</dbReference>
<evidence type="ECO:0000256" key="8">
    <source>
        <dbReference type="ARBA" id="ARBA00022801"/>
    </source>
</evidence>
<keyword evidence="7 14" id="KW-0479">Metal-binding</keyword>
<name>A0A917TYV6_9ACTN</name>
<dbReference type="InterPro" id="IPR000760">
    <property type="entry name" value="Inositol_monophosphatase-like"/>
</dbReference>
<gene>
    <name evidence="15" type="primary">hisN</name>
    <name evidence="15" type="ORF">GCM10011608_31930</name>
</gene>
<evidence type="ECO:0000256" key="11">
    <source>
        <dbReference type="ARBA" id="ARBA00049158"/>
    </source>
</evidence>
<evidence type="ECO:0000256" key="5">
    <source>
        <dbReference type="ARBA" id="ARBA00021697"/>
    </source>
</evidence>
<sequence length="288" mass="30484">MDARSERGAGPAGRCLATVSGMTGYADELALAHRLADAADALSTARFRALDLRVESKPDLTPVSDADTAVEREIRALLAAERPGDGLLGEEYGATPAAGARQWVVDPIDGTKNFVRGVPIWATLIALLVDGRPVVGVVSAPALGRRWWAAHGTGAYAGPDATRGEQIRVSRVRELADASLCYSSLEGWEQAGRLEPMLQLMRDTWRSRAYGDFYGYMLLAEGTLDVMVEPELSLWDVAALVPIVTEAGGTFTDLAGRPAPAGAENSAVASNGALHPDILGRLGRPTAH</sequence>
<protein>
    <recommendedName>
        <fullName evidence="5 13">Histidinol-phosphatase</fullName>
        <ecNumber evidence="4 13">3.1.3.15</ecNumber>
    </recommendedName>
</protein>
<dbReference type="InterPro" id="IPR011809">
    <property type="entry name" value="His_9_proposed"/>
</dbReference>
<keyword evidence="10" id="KW-0368">Histidine biosynthesis</keyword>
<dbReference type="SUPFAM" id="SSF56655">
    <property type="entry name" value="Carbohydrate phosphatase"/>
    <property type="match status" value="1"/>
</dbReference>
<evidence type="ECO:0000313" key="15">
    <source>
        <dbReference type="EMBL" id="GGM44877.1"/>
    </source>
</evidence>